<dbReference type="OrthoDB" id="10503979at2759"/>
<reference evidence="2" key="1">
    <citation type="submission" date="2021-03" db="EMBL/GenBank/DDBJ databases">
        <authorList>
            <person name="Tagirdzhanova G."/>
        </authorList>
    </citation>
    <scope>NUCLEOTIDE SEQUENCE</scope>
</reference>
<protein>
    <submittedName>
        <fullName evidence="2">Uncharacterized protein</fullName>
    </submittedName>
</protein>
<organism evidence="2 3">
    <name type="scientific">Imshaugia aleurites</name>
    <dbReference type="NCBI Taxonomy" id="172621"/>
    <lineage>
        <taxon>Eukaryota</taxon>
        <taxon>Fungi</taxon>
        <taxon>Dikarya</taxon>
        <taxon>Ascomycota</taxon>
        <taxon>Pezizomycotina</taxon>
        <taxon>Lecanoromycetes</taxon>
        <taxon>OSLEUM clade</taxon>
        <taxon>Lecanoromycetidae</taxon>
        <taxon>Lecanorales</taxon>
        <taxon>Lecanorineae</taxon>
        <taxon>Parmeliaceae</taxon>
        <taxon>Imshaugia</taxon>
    </lineage>
</organism>
<comment type="caution">
    <text evidence="2">The sequence shown here is derived from an EMBL/GenBank/DDBJ whole genome shotgun (WGS) entry which is preliminary data.</text>
</comment>
<sequence>MYNRDRRISSILSHLDDLSDIDTRAADELRAVHHEHSITSFLEGLIPPNEEIHGCNSPLAHENIGKSRAVETTPDPAPSQQQTIAKDAPTPKAPILSAPQPGKRRRRGTWENGTTMRRPRELDNPPPSPIIPMLFGDCPNIKAPSTLKTADLTEGVDTLDKAVLDAKPKE</sequence>
<evidence type="ECO:0000256" key="1">
    <source>
        <dbReference type="SAM" id="MobiDB-lite"/>
    </source>
</evidence>
<feature type="region of interest" description="Disordered" evidence="1">
    <location>
        <begin position="66"/>
        <end position="134"/>
    </location>
</feature>
<evidence type="ECO:0000313" key="2">
    <source>
        <dbReference type="EMBL" id="CAF9911019.1"/>
    </source>
</evidence>
<proteinExistence type="predicted"/>
<dbReference type="Proteomes" id="UP000664534">
    <property type="component" value="Unassembled WGS sequence"/>
</dbReference>
<keyword evidence="3" id="KW-1185">Reference proteome</keyword>
<name>A0A8H3IES5_9LECA</name>
<gene>
    <name evidence="2" type="ORF">IMSHALPRED_009898</name>
</gene>
<dbReference type="AlphaFoldDB" id="A0A8H3IES5"/>
<dbReference type="EMBL" id="CAJPDT010000008">
    <property type="protein sequence ID" value="CAF9911019.1"/>
    <property type="molecule type" value="Genomic_DNA"/>
</dbReference>
<evidence type="ECO:0000313" key="3">
    <source>
        <dbReference type="Proteomes" id="UP000664534"/>
    </source>
</evidence>
<accession>A0A8H3IES5</accession>